<protein>
    <recommendedName>
        <fullName evidence="3">DUF4283 domain-containing protein</fullName>
    </recommendedName>
</protein>
<evidence type="ECO:0000313" key="2">
    <source>
        <dbReference type="Proteomes" id="UP000288805"/>
    </source>
</evidence>
<comment type="caution">
    <text evidence="1">The sequence shown here is derived from an EMBL/GenBank/DDBJ whole genome shotgun (WGS) entry which is preliminary data.</text>
</comment>
<evidence type="ECO:0000313" key="1">
    <source>
        <dbReference type="EMBL" id="RVW30171.1"/>
    </source>
</evidence>
<organism evidence="1 2">
    <name type="scientific">Vitis vinifera</name>
    <name type="common">Grape</name>
    <dbReference type="NCBI Taxonomy" id="29760"/>
    <lineage>
        <taxon>Eukaryota</taxon>
        <taxon>Viridiplantae</taxon>
        <taxon>Streptophyta</taxon>
        <taxon>Embryophyta</taxon>
        <taxon>Tracheophyta</taxon>
        <taxon>Spermatophyta</taxon>
        <taxon>Magnoliopsida</taxon>
        <taxon>eudicotyledons</taxon>
        <taxon>Gunneridae</taxon>
        <taxon>Pentapetalae</taxon>
        <taxon>rosids</taxon>
        <taxon>Vitales</taxon>
        <taxon>Vitaceae</taxon>
        <taxon>Viteae</taxon>
        <taxon>Vitis</taxon>
    </lineage>
</organism>
<dbReference type="Proteomes" id="UP000288805">
    <property type="component" value="Unassembled WGS sequence"/>
</dbReference>
<dbReference type="EMBL" id="QGNW01001809">
    <property type="protein sequence ID" value="RVW30171.1"/>
    <property type="molecule type" value="Genomic_DNA"/>
</dbReference>
<reference evidence="1 2" key="1">
    <citation type="journal article" date="2018" name="PLoS Genet.">
        <title>Population sequencing reveals clonal diversity and ancestral inbreeding in the grapevine cultivar Chardonnay.</title>
        <authorList>
            <person name="Roach M.J."/>
            <person name="Johnson D.L."/>
            <person name="Bohlmann J."/>
            <person name="van Vuuren H.J."/>
            <person name="Jones S.J."/>
            <person name="Pretorius I.S."/>
            <person name="Schmidt S.A."/>
            <person name="Borneman A.R."/>
        </authorList>
    </citation>
    <scope>NUCLEOTIDE SEQUENCE [LARGE SCALE GENOMIC DNA]</scope>
    <source>
        <strain evidence="2">cv. Chardonnay</strain>
        <tissue evidence="1">Leaf</tissue>
    </source>
</reference>
<proteinExistence type="predicted"/>
<gene>
    <name evidence="1" type="ORF">CK203_083225</name>
</gene>
<name>A0A438D404_VITVI</name>
<accession>A0A438D404</accession>
<sequence>MKNPAATTSEGVLRWSKGWEDGGRRFSLELCANGVGRFLFCSVVAKEAKRFSLIFPEGKGFLKGWTVLAEKLHLLGVAPKAESRKGASSAEELQESLVVIEKGSFVDPRRIWAWIVPKLRVLVRGSRRLKEFVLHLERWSPEVGCFNKGVAPKEVWVWDSRCTSGVERCSKGLGTVVEQPWMHDSEGQGRWSCLTCAEAVGVESTVVQAAGGGVLFPGGMRNTIGEGEDCRLAKAAVKLSEKGVVTGGLMKVKGLVMGTGGESF</sequence>
<dbReference type="AlphaFoldDB" id="A0A438D404"/>
<evidence type="ECO:0008006" key="3">
    <source>
        <dbReference type="Google" id="ProtNLM"/>
    </source>
</evidence>